<comment type="similarity">
    <text evidence="1">Belongs to the TolB family.</text>
</comment>
<accession>A0ABX7NU84</accession>
<dbReference type="PANTHER" id="PTHR36842:SF1">
    <property type="entry name" value="PROTEIN TOLB"/>
    <property type="match status" value="1"/>
</dbReference>
<dbReference type="InterPro" id="IPR011659">
    <property type="entry name" value="WD40"/>
</dbReference>
<feature type="chain" id="PRO_5047309894" evidence="2">
    <location>
        <begin position="20"/>
        <end position="279"/>
    </location>
</feature>
<dbReference type="Pfam" id="PF07676">
    <property type="entry name" value="PD40"/>
    <property type="match status" value="1"/>
</dbReference>
<evidence type="ECO:0000256" key="1">
    <source>
        <dbReference type="ARBA" id="ARBA00009820"/>
    </source>
</evidence>
<dbReference type="SUPFAM" id="SSF69304">
    <property type="entry name" value="Tricorn protease N-terminal domain"/>
    <property type="match status" value="1"/>
</dbReference>
<dbReference type="PROSITE" id="PS51257">
    <property type="entry name" value="PROKAR_LIPOPROTEIN"/>
    <property type="match status" value="1"/>
</dbReference>
<evidence type="ECO:0000256" key="2">
    <source>
        <dbReference type="SAM" id="SignalP"/>
    </source>
</evidence>
<dbReference type="InterPro" id="IPR011042">
    <property type="entry name" value="6-blade_b-propeller_TolB-like"/>
</dbReference>
<sequence>MSLCLPRFVVALSTAFLLAACGGDDDDSDKLSRTTLKATSGQYWGVPRFSMDGRIAFVRALEQGDTYEVAVMKEDGTDVRKLAGDGTYLTGLAWSPDGSLYYSGEKGISLIPATGGTATVVYDAFAAAELDVSPDGKLLAYRVNGGGLYLLDLEGRIVRELNDDGSAPAFSRDGKRLAFIKRSEADVYEIRTLELANPGTSQLVAKDANYLSAVDWLPDGRLAAITEEGISLFDLSGATPQGRLVRDEFAAKELDVSPDGEKMVYAINGQADLYVLTGF</sequence>
<name>A0ABX7NU84_9BACT</name>
<keyword evidence="4" id="KW-1185">Reference proteome</keyword>
<protein>
    <submittedName>
        <fullName evidence="3">PD40 domain-containing protein</fullName>
    </submittedName>
</protein>
<evidence type="ECO:0000313" key="4">
    <source>
        <dbReference type="Proteomes" id="UP000662747"/>
    </source>
</evidence>
<dbReference type="Gene3D" id="2.120.10.30">
    <property type="entry name" value="TolB, C-terminal domain"/>
    <property type="match status" value="2"/>
</dbReference>
<dbReference type="EMBL" id="CP071090">
    <property type="protein sequence ID" value="QSQ22472.1"/>
    <property type="molecule type" value="Genomic_DNA"/>
</dbReference>
<proteinExistence type="inferred from homology"/>
<dbReference type="RefSeq" id="WP_206724048.1">
    <property type="nucleotide sequence ID" value="NZ_CP071090.1"/>
</dbReference>
<dbReference type="PANTHER" id="PTHR36842">
    <property type="entry name" value="PROTEIN TOLB HOMOLOG"/>
    <property type="match status" value="1"/>
</dbReference>
<evidence type="ECO:0000313" key="3">
    <source>
        <dbReference type="EMBL" id="QSQ22472.1"/>
    </source>
</evidence>
<gene>
    <name evidence="3" type="ORF">JY651_46400</name>
</gene>
<reference evidence="3 4" key="1">
    <citation type="submission" date="2021-02" db="EMBL/GenBank/DDBJ databases">
        <title>De Novo genome assembly of isolated myxobacteria.</title>
        <authorList>
            <person name="Stevens D.C."/>
        </authorList>
    </citation>
    <scope>NUCLEOTIDE SEQUENCE [LARGE SCALE GENOMIC DNA]</scope>
    <source>
        <strain evidence="4">SCPEA02</strain>
    </source>
</reference>
<organism evidence="3 4">
    <name type="scientific">Pyxidicoccus parkwayensis</name>
    <dbReference type="NCBI Taxonomy" id="2813578"/>
    <lineage>
        <taxon>Bacteria</taxon>
        <taxon>Pseudomonadati</taxon>
        <taxon>Myxococcota</taxon>
        <taxon>Myxococcia</taxon>
        <taxon>Myxococcales</taxon>
        <taxon>Cystobacterineae</taxon>
        <taxon>Myxococcaceae</taxon>
        <taxon>Pyxidicoccus</taxon>
    </lineage>
</organism>
<dbReference type="Proteomes" id="UP000662747">
    <property type="component" value="Chromosome"/>
</dbReference>
<keyword evidence="2" id="KW-0732">Signal</keyword>
<feature type="signal peptide" evidence="2">
    <location>
        <begin position="1"/>
        <end position="19"/>
    </location>
</feature>